<dbReference type="InterPro" id="IPR052025">
    <property type="entry name" value="Xyloglucanase_GH74"/>
</dbReference>
<dbReference type="KEGG" id="psco:LY89DRAFT_706044"/>
<dbReference type="OrthoDB" id="2151161at2759"/>
<dbReference type="Proteomes" id="UP000070700">
    <property type="component" value="Unassembled WGS sequence"/>
</dbReference>
<dbReference type="GeneID" id="28827220"/>
<dbReference type="FunFam" id="2.130.10.10:FF:000534">
    <property type="entry name" value="Xyloglucanase Xgh74A"/>
    <property type="match status" value="1"/>
</dbReference>
<evidence type="ECO:0000313" key="10">
    <source>
        <dbReference type="Proteomes" id="UP000070700"/>
    </source>
</evidence>
<keyword evidence="5" id="KW-0326">Glycosidase</keyword>
<evidence type="ECO:0000256" key="4">
    <source>
        <dbReference type="ARBA" id="ARBA00023277"/>
    </source>
</evidence>
<sequence>MRLLFFLGSFLASAVSGYTWKNVKIGGGGGFTPGIVFNPTEKGLAYARTDIGGLYRLNADDSWTPLQDHANDTTWHDWGVDALASDPVDPRRVYITVGMYTNSWDSNNASVLRSEDYGKTWARTPLPFKAGGNMPGRGMGERLAIDPNNNKVIYFGARSGNGLWRSVDQGLSFQKVTSFTQVGTYISDSTDTSGLNNDIDGLAAVTFDPTSPLKNGSTSRIYVGTADRNSSTWVSNDAGETWTAMVGQPTGVFPHKMKFSPAEKALYISYNSESGPYSAGTGYVYRVSSNGTFTNITPAWAAKNSVSIGYGGLALDTQKPGTLMVAAMNLWYPDVQIFRSTDSGASWTTIWDYVNGNQAKYYTYDTAKAPWINNQRQPTDTKILGWMVEALEINPFDSNHFLYGTGVTIYGSHNLSSWPNAHISSLADGIEEESVESLISPPGIGIPLISAVGDDGGFVHYDLNKAPENSFDNPFWSTTTAIDYAGLSPKNILRIGNSQLATSTNAGQNWTLVTSVPSTASGGAIAYAADASAIVWASSAGSLRVSSNTSTTISTLPSTAAVVADKVNSSYFYAGDTTGILVSKDGGKTFARTANITSYAGVKMAAHPAVAGDVWLSTDLGIYHSSDFGTSFAQSPNVQSGNSIAVGKGAGNATNVYSFNTVGGMAALRVTVDEGVTWNVISDAGYGFGSAGANCLAASWETEGLVFVGTNGRGVFYGVP</sequence>
<dbReference type="PANTHER" id="PTHR43739">
    <property type="entry name" value="XYLOGLUCANASE (EUROFUNG)"/>
    <property type="match status" value="1"/>
</dbReference>
<evidence type="ECO:0000256" key="8">
    <source>
        <dbReference type="SAM" id="SignalP"/>
    </source>
</evidence>
<evidence type="ECO:0000256" key="5">
    <source>
        <dbReference type="ARBA" id="ARBA00023295"/>
    </source>
</evidence>
<keyword evidence="6" id="KW-0624">Polysaccharide degradation</keyword>
<gene>
    <name evidence="9" type="ORF">LY89DRAFT_706044</name>
</gene>
<evidence type="ECO:0000313" key="9">
    <source>
        <dbReference type="EMBL" id="KUJ19171.1"/>
    </source>
</evidence>
<feature type="chain" id="PRO_5008268209" evidence="8">
    <location>
        <begin position="18"/>
        <end position="720"/>
    </location>
</feature>
<dbReference type="InParanoid" id="A0A194XGA7"/>
<keyword evidence="1 8" id="KW-0732">Signal</keyword>
<keyword evidence="4" id="KW-0119">Carbohydrate metabolism</keyword>
<dbReference type="SUPFAM" id="SSF110296">
    <property type="entry name" value="Oligoxyloglucan reducing end-specific cellobiohydrolase"/>
    <property type="match status" value="2"/>
</dbReference>
<dbReference type="GO" id="GO:0010411">
    <property type="term" value="P:xyloglucan metabolic process"/>
    <property type="evidence" value="ECO:0007669"/>
    <property type="project" value="TreeGrafter"/>
</dbReference>
<dbReference type="Gene3D" id="2.130.10.10">
    <property type="entry name" value="YVTN repeat-like/Quinoprotein amine dehydrogenase"/>
    <property type="match status" value="2"/>
</dbReference>
<keyword evidence="2 9" id="KW-0378">Hydrolase</keyword>
<dbReference type="AlphaFoldDB" id="A0A194XGA7"/>
<dbReference type="InterPro" id="IPR015943">
    <property type="entry name" value="WD40/YVTN_repeat-like_dom_sf"/>
</dbReference>
<dbReference type="CDD" id="cd15482">
    <property type="entry name" value="Sialidase_non-viral"/>
    <property type="match status" value="1"/>
</dbReference>
<dbReference type="PANTHER" id="PTHR43739:SF2">
    <property type="entry name" value="OLIGOXYLOGLUCAN-REDUCING END-SPECIFIC XYLOGLUCANASE-RELATED"/>
    <property type="match status" value="1"/>
</dbReference>
<protein>
    <submittedName>
        <fullName evidence="9">Glycoside hydrolase family 74 protein</fullName>
    </submittedName>
</protein>
<dbReference type="EMBL" id="KQ947411">
    <property type="protein sequence ID" value="KUJ19171.1"/>
    <property type="molecule type" value="Genomic_DNA"/>
</dbReference>
<dbReference type="GO" id="GO:0016798">
    <property type="term" value="F:hydrolase activity, acting on glycosyl bonds"/>
    <property type="evidence" value="ECO:0007669"/>
    <property type="project" value="UniProtKB-KW"/>
</dbReference>
<accession>A0A194XGA7</accession>
<dbReference type="GO" id="GO:0030245">
    <property type="term" value="P:cellulose catabolic process"/>
    <property type="evidence" value="ECO:0007669"/>
    <property type="project" value="UniProtKB-KW"/>
</dbReference>
<evidence type="ECO:0000256" key="2">
    <source>
        <dbReference type="ARBA" id="ARBA00022801"/>
    </source>
</evidence>
<evidence type="ECO:0000256" key="7">
    <source>
        <dbReference type="ARBA" id="ARBA00037986"/>
    </source>
</evidence>
<feature type="signal peptide" evidence="8">
    <location>
        <begin position="1"/>
        <end position="17"/>
    </location>
</feature>
<organism evidence="9 10">
    <name type="scientific">Mollisia scopiformis</name>
    <name type="common">Conifer needle endophyte fungus</name>
    <name type="synonym">Phialocephala scopiformis</name>
    <dbReference type="NCBI Taxonomy" id="149040"/>
    <lineage>
        <taxon>Eukaryota</taxon>
        <taxon>Fungi</taxon>
        <taxon>Dikarya</taxon>
        <taxon>Ascomycota</taxon>
        <taxon>Pezizomycotina</taxon>
        <taxon>Leotiomycetes</taxon>
        <taxon>Helotiales</taxon>
        <taxon>Mollisiaceae</taxon>
        <taxon>Mollisia</taxon>
    </lineage>
</organism>
<keyword evidence="10" id="KW-1185">Reference proteome</keyword>
<name>A0A194XGA7_MOLSC</name>
<reference evidence="9 10" key="1">
    <citation type="submission" date="2015-10" db="EMBL/GenBank/DDBJ databases">
        <title>Full genome of DAOMC 229536 Phialocephala scopiformis, a fungal endophyte of spruce producing the potent anti-insectan compound rugulosin.</title>
        <authorList>
            <consortium name="DOE Joint Genome Institute"/>
            <person name="Walker A.K."/>
            <person name="Frasz S.L."/>
            <person name="Seifert K.A."/>
            <person name="Miller J.D."/>
            <person name="Mondo S.J."/>
            <person name="Labutti K."/>
            <person name="Lipzen A."/>
            <person name="Dockter R."/>
            <person name="Kennedy M."/>
            <person name="Grigoriev I.V."/>
            <person name="Spatafora J.W."/>
        </authorList>
    </citation>
    <scope>NUCLEOTIDE SEQUENCE [LARGE SCALE GENOMIC DNA]</scope>
    <source>
        <strain evidence="9 10">CBS 120377</strain>
    </source>
</reference>
<comment type="similarity">
    <text evidence="7">Belongs to the glycosyl hydrolase 74 family.</text>
</comment>
<evidence type="ECO:0000256" key="3">
    <source>
        <dbReference type="ARBA" id="ARBA00023001"/>
    </source>
</evidence>
<evidence type="ECO:0000256" key="1">
    <source>
        <dbReference type="ARBA" id="ARBA00022729"/>
    </source>
</evidence>
<proteinExistence type="inferred from homology"/>
<evidence type="ECO:0000256" key="6">
    <source>
        <dbReference type="ARBA" id="ARBA00023326"/>
    </source>
</evidence>
<dbReference type="RefSeq" id="XP_018073526.1">
    <property type="nucleotide sequence ID" value="XM_018217494.1"/>
</dbReference>
<keyword evidence="3" id="KW-0136">Cellulose degradation</keyword>